<gene>
    <name evidence="2" type="ORF">FZW98_08235</name>
</gene>
<proteinExistence type="predicted"/>
<accession>A0AB74NB05</accession>
<evidence type="ECO:0000313" key="2">
    <source>
        <dbReference type="EMBL" id="TYU53151.1"/>
    </source>
</evidence>
<dbReference type="Proteomes" id="UP000322220">
    <property type="component" value="Unassembled WGS sequence"/>
</dbReference>
<protein>
    <submittedName>
        <fullName evidence="2">Ribonuclease P</fullName>
    </submittedName>
</protein>
<evidence type="ECO:0000313" key="3">
    <source>
        <dbReference type="Proteomes" id="UP000322220"/>
    </source>
</evidence>
<dbReference type="RefSeq" id="WP_149057964.1">
    <property type="nucleotide sequence ID" value="NZ_VTIK01000003.1"/>
</dbReference>
<evidence type="ECO:0000256" key="1">
    <source>
        <dbReference type="SAM" id="MobiDB-lite"/>
    </source>
</evidence>
<feature type="region of interest" description="Disordered" evidence="1">
    <location>
        <begin position="69"/>
        <end position="89"/>
    </location>
</feature>
<dbReference type="EMBL" id="VTIK01000003">
    <property type="protein sequence ID" value="TYU53151.1"/>
    <property type="molecule type" value="Genomic_DNA"/>
</dbReference>
<reference evidence="2 3" key="1">
    <citation type="submission" date="2019-08" db="EMBL/GenBank/DDBJ databases">
        <title>Soil Listeria distribution.</title>
        <authorList>
            <person name="Liao J."/>
        </authorList>
    </citation>
    <scope>NUCLEOTIDE SEQUENCE [LARGE SCALE GENOMIC DNA]</scope>
    <source>
        <strain evidence="2 3">IN-RH-2-BL1</strain>
    </source>
</reference>
<sequence>MDSAHSQLEQQLQQIKKVKITAETDVDQTRRKQNEQDWLEEDSDQLTQEKLVLLDFLRSGWQGEEASGFHRYLEEQQQEESQAWRRDLQDKRTDLDKELQENKDKLHTLETKQATLQKEWKPDRYCGIE</sequence>
<comment type="caution">
    <text evidence="2">The sequence shown here is derived from an EMBL/GenBank/DDBJ whole genome shotgun (WGS) entry which is preliminary data.</text>
</comment>
<dbReference type="AlphaFoldDB" id="A0AB74NB05"/>
<name>A0AB74NB05_LISMN</name>
<organism evidence="2 3">
    <name type="scientific">Listeria monocytogenes</name>
    <dbReference type="NCBI Taxonomy" id="1639"/>
    <lineage>
        <taxon>Bacteria</taxon>
        <taxon>Bacillati</taxon>
        <taxon>Bacillota</taxon>
        <taxon>Bacilli</taxon>
        <taxon>Bacillales</taxon>
        <taxon>Listeriaceae</taxon>
        <taxon>Listeria</taxon>
    </lineage>
</organism>